<dbReference type="EMBL" id="JACJVP010000008">
    <property type="protein sequence ID" value="MBB6670535.1"/>
    <property type="molecule type" value="Genomic_DNA"/>
</dbReference>
<accession>A0A7X0RN57</accession>
<protein>
    <submittedName>
        <fullName evidence="1">Uncharacterized protein</fullName>
    </submittedName>
</protein>
<keyword evidence="2" id="KW-1185">Reference proteome</keyword>
<reference evidence="1 2" key="1">
    <citation type="submission" date="2020-08" db="EMBL/GenBank/DDBJ databases">
        <title>Cohnella phylogeny.</title>
        <authorList>
            <person name="Dunlap C."/>
        </authorList>
    </citation>
    <scope>NUCLEOTIDE SEQUENCE [LARGE SCALE GENOMIC DNA]</scope>
    <source>
        <strain evidence="1 2">DSM 28246</strain>
    </source>
</reference>
<dbReference type="Proteomes" id="UP000547209">
    <property type="component" value="Unassembled WGS sequence"/>
</dbReference>
<gene>
    <name evidence="1" type="ORF">H7C19_07520</name>
</gene>
<dbReference type="RefSeq" id="WP_185142028.1">
    <property type="nucleotide sequence ID" value="NZ_JACJVP010000008.1"/>
</dbReference>
<name>A0A7X0RN57_9BACL</name>
<sequence>MREQSELVARIYERINGEGYEVDIPALRALHPGLLTFEAWLANTEKAKLAAVLAG</sequence>
<comment type="caution">
    <text evidence="1">The sequence shown here is derived from an EMBL/GenBank/DDBJ whole genome shotgun (WGS) entry which is preliminary data.</text>
</comment>
<proteinExistence type="predicted"/>
<evidence type="ECO:0000313" key="1">
    <source>
        <dbReference type="EMBL" id="MBB6670535.1"/>
    </source>
</evidence>
<dbReference type="AlphaFoldDB" id="A0A7X0RN57"/>
<evidence type="ECO:0000313" key="2">
    <source>
        <dbReference type="Proteomes" id="UP000547209"/>
    </source>
</evidence>
<organism evidence="1 2">
    <name type="scientific">Cohnella nanjingensis</name>
    <dbReference type="NCBI Taxonomy" id="1387779"/>
    <lineage>
        <taxon>Bacteria</taxon>
        <taxon>Bacillati</taxon>
        <taxon>Bacillota</taxon>
        <taxon>Bacilli</taxon>
        <taxon>Bacillales</taxon>
        <taxon>Paenibacillaceae</taxon>
        <taxon>Cohnella</taxon>
    </lineage>
</organism>